<dbReference type="GO" id="GO:0006310">
    <property type="term" value="P:DNA recombination"/>
    <property type="evidence" value="ECO:0007669"/>
    <property type="project" value="UniProtKB-KW"/>
</dbReference>
<organism evidence="2 3">
    <name type="scientific">Acropora cervicornis</name>
    <name type="common">Staghorn coral</name>
    <dbReference type="NCBI Taxonomy" id="6130"/>
    <lineage>
        <taxon>Eukaryota</taxon>
        <taxon>Metazoa</taxon>
        <taxon>Cnidaria</taxon>
        <taxon>Anthozoa</taxon>
        <taxon>Hexacorallia</taxon>
        <taxon>Scleractinia</taxon>
        <taxon>Astrocoeniina</taxon>
        <taxon>Acroporidae</taxon>
        <taxon>Acropora</taxon>
    </lineage>
</organism>
<dbReference type="PANTHER" id="PTHR21446:SF12">
    <property type="entry name" value="POTASSIUM CHANNEL TETRAMERIZATION DOMAIN CONTAINING 1"/>
    <property type="match status" value="1"/>
</dbReference>
<gene>
    <name evidence="2" type="ORF">P5673_012220</name>
</gene>
<keyword evidence="3" id="KW-1185">Reference proteome</keyword>
<name>A0AAD9QMJ6_ACRCE</name>
<dbReference type="Proteomes" id="UP001249851">
    <property type="component" value="Unassembled WGS sequence"/>
</dbReference>
<evidence type="ECO:0008006" key="4">
    <source>
        <dbReference type="Google" id="ProtNLM"/>
    </source>
</evidence>
<keyword evidence="1" id="KW-0233">DNA recombination</keyword>
<evidence type="ECO:0000313" key="2">
    <source>
        <dbReference type="EMBL" id="KAK2564011.1"/>
    </source>
</evidence>
<dbReference type="InterPro" id="IPR013762">
    <property type="entry name" value="Integrase-like_cat_sf"/>
</dbReference>
<dbReference type="Gene3D" id="1.10.443.10">
    <property type="entry name" value="Intergrase catalytic core"/>
    <property type="match status" value="1"/>
</dbReference>
<reference evidence="2" key="1">
    <citation type="journal article" date="2023" name="G3 (Bethesda)">
        <title>Whole genome assembly and annotation of the endangered Caribbean coral Acropora cervicornis.</title>
        <authorList>
            <person name="Selwyn J.D."/>
            <person name="Vollmer S.V."/>
        </authorList>
    </citation>
    <scope>NUCLEOTIDE SEQUENCE</scope>
    <source>
        <strain evidence="2">K2</strain>
    </source>
</reference>
<dbReference type="SUPFAM" id="SSF56349">
    <property type="entry name" value="DNA breaking-rejoining enzymes"/>
    <property type="match status" value="1"/>
</dbReference>
<comment type="caution">
    <text evidence="2">The sequence shown here is derived from an EMBL/GenBank/DDBJ whole genome shotgun (WGS) entry which is preliminary data.</text>
</comment>
<dbReference type="AlphaFoldDB" id="A0AAD9QMJ6"/>
<dbReference type="EMBL" id="JARQWQ010000023">
    <property type="protein sequence ID" value="KAK2564011.1"/>
    <property type="molecule type" value="Genomic_DNA"/>
</dbReference>
<accession>A0AAD9QMJ6</accession>
<dbReference type="GO" id="GO:0003677">
    <property type="term" value="F:DNA binding"/>
    <property type="evidence" value="ECO:0007669"/>
    <property type="project" value="InterPro"/>
</dbReference>
<reference evidence="2" key="2">
    <citation type="journal article" date="2023" name="Science">
        <title>Genomic signatures of disease resistance in endangered staghorn corals.</title>
        <authorList>
            <person name="Vollmer S.V."/>
            <person name="Selwyn J.D."/>
            <person name="Despard B.A."/>
            <person name="Roesel C.L."/>
        </authorList>
    </citation>
    <scope>NUCLEOTIDE SEQUENCE</scope>
    <source>
        <strain evidence="2">K2</strain>
    </source>
</reference>
<sequence length="181" mass="20390">MLCFCRRGRQTLRELKIKDFSFTKDGKGARCVTKSGDELTKNRREDDEGFEGGMMFEKPGPQCTVGSLELYIKHLNPKNESFFQRSKKGSKIGVDSICFDNMVVGEKMKCMSKEAELSKIYTNHSIRATAVTILDKCGYEARHIMAVSGHKSESSIRSYCKTDTSTKKGKHGGFDFDRSIT</sequence>
<dbReference type="GO" id="GO:0015074">
    <property type="term" value="P:DNA integration"/>
    <property type="evidence" value="ECO:0007669"/>
    <property type="project" value="InterPro"/>
</dbReference>
<dbReference type="InterPro" id="IPR052787">
    <property type="entry name" value="MAVS"/>
</dbReference>
<dbReference type="PANTHER" id="PTHR21446">
    <property type="entry name" value="DUF3504 DOMAIN-CONTAINING PROTEIN"/>
    <property type="match status" value="1"/>
</dbReference>
<proteinExistence type="predicted"/>
<evidence type="ECO:0000256" key="1">
    <source>
        <dbReference type="ARBA" id="ARBA00023172"/>
    </source>
</evidence>
<protein>
    <recommendedName>
        <fullName evidence="4">Tyr recombinase domain-containing protein</fullName>
    </recommendedName>
</protein>
<evidence type="ECO:0000313" key="3">
    <source>
        <dbReference type="Proteomes" id="UP001249851"/>
    </source>
</evidence>
<dbReference type="InterPro" id="IPR011010">
    <property type="entry name" value="DNA_brk_join_enz"/>
</dbReference>